<evidence type="ECO:0000313" key="3">
    <source>
        <dbReference type="EMBL" id="CAE6380669.1"/>
    </source>
</evidence>
<reference evidence="3" key="1">
    <citation type="submission" date="2021-01" db="EMBL/GenBank/DDBJ databases">
        <authorList>
            <person name="Kaushik A."/>
        </authorList>
    </citation>
    <scope>NUCLEOTIDE SEQUENCE</scope>
    <source>
        <strain evidence="3">AG1-1C</strain>
    </source>
</reference>
<feature type="compositionally biased region" description="Basic and acidic residues" evidence="1">
    <location>
        <begin position="259"/>
        <end position="281"/>
    </location>
</feature>
<dbReference type="Proteomes" id="UP000663846">
    <property type="component" value="Unassembled WGS sequence"/>
</dbReference>
<proteinExistence type="predicted"/>
<dbReference type="Pfam" id="PF13926">
    <property type="entry name" value="DUF4211"/>
    <property type="match status" value="1"/>
</dbReference>
<feature type="compositionally biased region" description="Acidic residues" evidence="1">
    <location>
        <begin position="241"/>
        <end position="258"/>
    </location>
</feature>
<feature type="compositionally biased region" description="Polar residues" evidence="1">
    <location>
        <begin position="76"/>
        <end position="91"/>
    </location>
</feature>
<dbReference type="PANTHER" id="PTHR14689">
    <property type="entry name" value="PHORBOL-ESTER_DAG-TYPE DOMAIN-CONTAINING PROTEIN"/>
    <property type="match status" value="1"/>
</dbReference>
<sequence length="623" mass="69787">MPPRPLPSSSSPLIVITDSDSDEPKSAVKGPMTIRTRCVNREVKERRQTTLVDFAISSKKTKAGSTSASGTGTVIKGTNTSTRLGPTSSPVRRTRLSPMKSSNSSTRKSYSSPVKVKSDEDDEDVLAPTDASASTETDVGAVQFEKKGNRLGRKLPRVVTSDEEEDEDEETGVRNVSASSDDVKSVIEDKSDEEKDEDVAPRRVAKRKVVTVSSSDSEEEEDVAPGRRIMRRQPMKQEDLSGQEEEDDLMDGLDDEVVLDSRLRSAPERNNKRMELRENLARLKRRKLGQDTPPAKYSSSEEDEEEAVIRPHGRRVYKLIPGARPSQPTLQEWIDGSVDDEPQIVVSRSPSPAKDGDEDEGSASSDNGSWIEDDTNNGAPSAILPEGYSMLGHQSMAHHFKVVMQLFVHLACLKAKKRLEFRQDEQNDQYFGLSLRALRRKMDGLRDSLVTSSVWTSRFKKALNTHPELTIVDLKFAVPGCGACPISTRLSTFKGSLAGDDYDRDTFETRSESVDSDESDSEESNLRFDLGRFCQARVRCYHMFVHWEWDLFELVSNEIETLRTAHRRKDPASSRAQRPAANDPDGIMNWLDGRGIVQQEWSRLEQLMDKARGLEFKRDDDVD</sequence>
<feature type="region of interest" description="Disordered" evidence="1">
    <location>
        <begin position="565"/>
        <end position="587"/>
    </location>
</feature>
<dbReference type="InterPro" id="IPR025451">
    <property type="entry name" value="DUF4211"/>
</dbReference>
<accession>A0A8H2ZYX1</accession>
<evidence type="ECO:0000256" key="1">
    <source>
        <dbReference type="SAM" id="MobiDB-lite"/>
    </source>
</evidence>
<comment type="caution">
    <text evidence="3">The sequence shown here is derived from an EMBL/GenBank/DDBJ whole genome shotgun (WGS) entry which is preliminary data.</text>
</comment>
<feature type="compositionally biased region" description="Acidic residues" evidence="1">
    <location>
        <begin position="161"/>
        <end position="170"/>
    </location>
</feature>
<dbReference type="AlphaFoldDB" id="A0A8H2ZYX1"/>
<gene>
    <name evidence="3" type="ORF">RDB_LOCUS33849</name>
</gene>
<feature type="domain" description="DUF4211" evidence="2">
    <location>
        <begin position="372"/>
        <end position="507"/>
    </location>
</feature>
<dbReference type="EMBL" id="CAJMWS010000211">
    <property type="protein sequence ID" value="CAE6380669.1"/>
    <property type="molecule type" value="Genomic_DNA"/>
</dbReference>
<feature type="region of interest" description="Disordered" evidence="1">
    <location>
        <begin position="56"/>
        <end position="309"/>
    </location>
</feature>
<feature type="region of interest" description="Disordered" evidence="1">
    <location>
        <begin position="1"/>
        <end position="33"/>
    </location>
</feature>
<feature type="region of interest" description="Disordered" evidence="1">
    <location>
        <begin position="335"/>
        <end position="378"/>
    </location>
</feature>
<evidence type="ECO:0000259" key="2">
    <source>
        <dbReference type="Pfam" id="PF13926"/>
    </source>
</evidence>
<name>A0A8H2ZYX1_9AGAM</name>
<dbReference type="PANTHER" id="PTHR14689:SF0">
    <property type="entry name" value="COILED-COIL DOMAIN-CONTAINING PROTEIN 82"/>
    <property type="match status" value="1"/>
</dbReference>
<evidence type="ECO:0000313" key="4">
    <source>
        <dbReference type="Proteomes" id="UP000663846"/>
    </source>
</evidence>
<protein>
    <recommendedName>
        <fullName evidence="2">DUF4211 domain-containing protein</fullName>
    </recommendedName>
</protein>
<feature type="compositionally biased region" description="Low complexity" evidence="1">
    <location>
        <begin position="63"/>
        <end position="73"/>
    </location>
</feature>
<organism evidence="3 4">
    <name type="scientific">Rhizoctonia solani</name>
    <dbReference type="NCBI Taxonomy" id="456999"/>
    <lineage>
        <taxon>Eukaryota</taxon>
        <taxon>Fungi</taxon>
        <taxon>Dikarya</taxon>
        <taxon>Basidiomycota</taxon>
        <taxon>Agaricomycotina</taxon>
        <taxon>Agaricomycetes</taxon>
        <taxon>Cantharellales</taxon>
        <taxon>Ceratobasidiaceae</taxon>
        <taxon>Rhizoctonia</taxon>
    </lineage>
</organism>
<feature type="compositionally biased region" description="Low complexity" evidence="1">
    <location>
        <begin position="97"/>
        <end position="112"/>
    </location>
</feature>
<feature type="compositionally biased region" description="Basic and acidic residues" evidence="1">
    <location>
        <begin position="181"/>
        <end position="201"/>
    </location>
</feature>
<dbReference type="GO" id="GO:0005634">
    <property type="term" value="C:nucleus"/>
    <property type="evidence" value="ECO:0007669"/>
    <property type="project" value="TreeGrafter"/>
</dbReference>